<dbReference type="EMBL" id="JBHUDC010000003">
    <property type="protein sequence ID" value="MFD1513020.1"/>
    <property type="molecule type" value="Genomic_DNA"/>
</dbReference>
<gene>
    <name evidence="2" type="ORF">ACFSBT_06970</name>
</gene>
<dbReference type="RefSeq" id="WP_250872992.1">
    <property type="nucleotide sequence ID" value="NZ_JALXFV010000003.1"/>
</dbReference>
<organism evidence="2 3">
    <name type="scientific">Halomarina rubra</name>
    <dbReference type="NCBI Taxonomy" id="2071873"/>
    <lineage>
        <taxon>Archaea</taxon>
        <taxon>Methanobacteriati</taxon>
        <taxon>Methanobacteriota</taxon>
        <taxon>Stenosarchaea group</taxon>
        <taxon>Halobacteria</taxon>
        <taxon>Halobacteriales</taxon>
        <taxon>Natronomonadaceae</taxon>
        <taxon>Halomarina</taxon>
    </lineage>
</organism>
<dbReference type="AlphaFoldDB" id="A0ABD6AU00"/>
<proteinExistence type="predicted"/>
<feature type="transmembrane region" description="Helical" evidence="1">
    <location>
        <begin position="48"/>
        <end position="67"/>
    </location>
</feature>
<name>A0ABD6AU00_9EURY</name>
<sequence length="68" mass="6787">MSGFGEAVAGIGKASAIIGGVFAVAAMLKILGLFMVGMQTASTGVVPAQALAAIIIIATLAQLPWWLT</sequence>
<accession>A0ABD6AU00</accession>
<keyword evidence="1" id="KW-0812">Transmembrane</keyword>
<evidence type="ECO:0000256" key="1">
    <source>
        <dbReference type="SAM" id="Phobius"/>
    </source>
</evidence>
<dbReference type="Proteomes" id="UP001597187">
    <property type="component" value="Unassembled WGS sequence"/>
</dbReference>
<evidence type="ECO:0000313" key="3">
    <source>
        <dbReference type="Proteomes" id="UP001597187"/>
    </source>
</evidence>
<evidence type="ECO:0000313" key="2">
    <source>
        <dbReference type="EMBL" id="MFD1513020.1"/>
    </source>
</evidence>
<keyword evidence="1" id="KW-0472">Membrane</keyword>
<feature type="transmembrane region" description="Helical" evidence="1">
    <location>
        <begin position="16"/>
        <end position="36"/>
    </location>
</feature>
<keyword evidence="3" id="KW-1185">Reference proteome</keyword>
<comment type="caution">
    <text evidence="2">The sequence shown here is derived from an EMBL/GenBank/DDBJ whole genome shotgun (WGS) entry which is preliminary data.</text>
</comment>
<keyword evidence="1" id="KW-1133">Transmembrane helix</keyword>
<protein>
    <submittedName>
        <fullName evidence="2">Uncharacterized protein</fullName>
    </submittedName>
</protein>
<reference evidence="2 3" key="1">
    <citation type="journal article" date="2019" name="Int. J. Syst. Evol. Microbiol.">
        <title>The Global Catalogue of Microorganisms (GCM) 10K type strain sequencing project: providing services to taxonomists for standard genome sequencing and annotation.</title>
        <authorList>
            <consortium name="The Broad Institute Genomics Platform"/>
            <consortium name="The Broad Institute Genome Sequencing Center for Infectious Disease"/>
            <person name="Wu L."/>
            <person name="Ma J."/>
        </authorList>
    </citation>
    <scope>NUCLEOTIDE SEQUENCE [LARGE SCALE GENOMIC DNA]</scope>
    <source>
        <strain evidence="2 3">CGMCC 1.12563</strain>
    </source>
</reference>